<reference evidence="2" key="1">
    <citation type="submission" date="2019-02" db="EMBL/GenBank/DDBJ databases">
        <authorList>
            <person name="Gruber-Vodicka R. H."/>
            <person name="Seah K. B. B."/>
        </authorList>
    </citation>
    <scope>NUCLEOTIDE SEQUENCE</scope>
    <source>
        <strain evidence="2">BECK_BZ163</strain>
    </source>
</reference>
<dbReference type="EMBL" id="CAADEZ010000296">
    <property type="protein sequence ID" value="VFJ61972.1"/>
    <property type="molecule type" value="Genomic_DNA"/>
</dbReference>
<feature type="compositionally biased region" description="Basic and acidic residues" evidence="1">
    <location>
        <begin position="31"/>
        <end position="46"/>
    </location>
</feature>
<dbReference type="AlphaFoldDB" id="A0A450T5H5"/>
<name>A0A450T5H5_9GAMM</name>
<gene>
    <name evidence="2" type="ORF">BECKFM1743A_GA0114220_102964</name>
</gene>
<accession>A0A450T5H5</accession>
<proteinExistence type="predicted"/>
<sequence>MYFLGDPRTHLFHEEKYTKQGKGTNQKGPHSRYEKRANEPSGTERL</sequence>
<evidence type="ECO:0000313" key="2">
    <source>
        <dbReference type="EMBL" id="VFJ61972.1"/>
    </source>
</evidence>
<evidence type="ECO:0000256" key="1">
    <source>
        <dbReference type="SAM" id="MobiDB-lite"/>
    </source>
</evidence>
<feature type="region of interest" description="Disordered" evidence="1">
    <location>
        <begin position="1"/>
        <end position="46"/>
    </location>
</feature>
<protein>
    <submittedName>
        <fullName evidence="2">Uncharacterized protein</fullName>
    </submittedName>
</protein>
<feature type="compositionally biased region" description="Basic and acidic residues" evidence="1">
    <location>
        <begin position="7"/>
        <end position="18"/>
    </location>
</feature>
<organism evidence="2">
    <name type="scientific">Candidatus Kentrum sp. FM</name>
    <dbReference type="NCBI Taxonomy" id="2126340"/>
    <lineage>
        <taxon>Bacteria</taxon>
        <taxon>Pseudomonadati</taxon>
        <taxon>Pseudomonadota</taxon>
        <taxon>Gammaproteobacteria</taxon>
        <taxon>Candidatus Kentrum</taxon>
    </lineage>
</organism>